<dbReference type="InterPro" id="IPR023393">
    <property type="entry name" value="START-like_dom_sf"/>
</dbReference>
<reference evidence="1 2" key="1">
    <citation type="journal article" date="2013" name="Int. J. Syst. Evol. Microbiol.">
        <title>Ilumatobacter nonamiense sp. nov. and Ilumatobacter coccineum sp. nov., isolated from seashore sand.</title>
        <authorList>
            <person name="Matsumoto A."/>
            <person name="Kasai H."/>
            <person name="Matsuo Y."/>
            <person name="Shizuri Y."/>
            <person name="Ichikawa N."/>
            <person name="Fujita N."/>
            <person name="Omura S."/>
            <person name="Takahashi Y."/>
        </authorList>
    </citation>
    <scope>NUCLEOTIDE SEQUENCE [LARGE SCALE GENOMIC DNA]</scope>
    <source>
        <strain evidence="2">NBRC 103263 / KCTC 29153 / YM16-304</strain>
    </source>
</reference>
<evidence type="ECO:0000313" key="1">
    <source>
        <dbReference type="EMBL" id="BAN02563.1"/>
    </source>
</evidence>
<evidence type="ECO:0008006" key="3">
    <source>
        <dbReference type="Google" id="ProtNLM"/>
    </source>
</evidence>
<evidence type="ECO:0000313" key="2">
    <source>
        <dbReference type="Proteomes" id="UP000011863"/>
    </source>
</evidence>
<dbReference type="SUPFAM" id="SSF55961">
    <property type="entry name" value="Bet v1-like"/>
    <property type="match status" value="1"/>
</dbReference>
<proteinExistence type="predicted"/>
<dbReference type="OrthoDB" id="5244195at2"/>
<keyword evidence="2" id="KW-1185">Reference proteome</keyword>
<organism evidence="1 2">
    <name type="scientific">Ilumatobacter coccineus (strain NBRC 103263 / KCTC 29153 / YM16-304)</name>
    <dbReference type="NCBI Taxonomy" id="1313172"/>
    <lineage>
        <taxon>Bacteria</taxon>
        <taxon>Bacillati</taxon>
        <taxon>Actinomycetota</taxon>
        <taxon>Acidimicrobiia</taxon>
        <taxon>Acidimicrobiales</taxon>
        <taxon>Ilumatobacteraceae</taxon>
        <taxon>Ilumatobacter</taxon>
    </lineage>
</organism>
<dbReference type="EMBL" id="AP012057">
    <property type="protein sequence ID" value="BAN02563.1"/>
    <property type="molecule type" value="Genomic_DNA"/>
</dbReference>
<gene>
    <name evidence="1" type="ORF">YM304_22490</name>
</gene>
<dbReference type="AlphaFoldDB" id="A0A6C7E874"/>
<name>A0A6C7E874_ILUCY</name>
<dbReference type="RefSeq" id="WP_015441810.1">
    <property type="nucleotide sequence ID" value="NC_020520.1"/>
</dbReference>
<protein>
    <recommendedName>
        <fullName evidence="3">Coenzyme Q-binding protein COQ10 START domain-containing protein</fullName>
    </recommendedName>
</protein>
<dbReference type="CDD" id="cd07812">
    <property type="entry name" value="SRPBCC"/>
    <property type="match status" value="1"/>
</dbReference>
<dbReference type="Pfam" id="PF10604">
    <property type="entry name" value="Polyketide_cyc2"/>
    <property type="match status" value="1"/>
</dbReference>
<sequence length="153" mass="16976">MEIVRRLVAPCTPARLFAHVDDLSRYPAWMDLVHAVERESADDAWDVELRATVGPFARSKRLRMERTELVPDRVAVFERAESDGRNHSPWMLRAELAPIEPSPNGAAQTELTMTLRYGGNLWTGAVLQRVLDDKVAAGSAALLALVTAESRPS</sequence>
<accession>A0A6C7E874</accession>
<dbReference type="Gene3D" id="3.30.530.20">
    <property type="match status" value="1"/>
</dbReference>
<dbReference type="InterPro" id="IPR019587">
    <property type="entry name" value="Polyketide_cyclase/dehydratase"/>
</dbReference>
<dbReference type="KEGG" id="aym:YM304_22490"/>
<dbReference type="Proteomes" id="UP000011863">
    <property type="component" value="Chromosome"/>
</dbReference>